<keyword evidence="1" id="KW-1133">Transmembrane helix</keyword>
<feature type="transmembrane region" description="Helical" evidence="1">
    <location>
        <begin position="31"/>
        <end position="51"/>
    </location>
</feature>
<dbReference type="PANTHER" id="PTHR12242:SF1">
    <property type="entry name" value="MYND-TYPE DOMAIN-CONTAINING PROTEIN"/>
    <property type="match status" value="1"/>
</dbReference>
<protein>
    <recommendedName>
        <fullName evidence="4">FAR-17a/AIG1-like protein</fullName>
    </recommendedName>
</protein>
<accession>W7HWY4</accession>
<dbReference type="OrthoDB" id="419711at2759"/>
<evidence type="ECO:0000256" key="1">
    <source>
        <dbReference type="SAM" id="Phobius"/>
    </source>
</evidence>
<feature type="transmembrane region" description="Helical" evidence="1">
    <location>
        <begin position="137"/>
        <end position="156"/>
    </location>
</feature>
<evidence type="ECO:0000313" key="3">
    <source>
        <dbReference type="Proteomes" id="UP000024837"/>
    </source>
</evidence>
<keyword evidence="1" id="KW-0812">Transmembrane</keyword>
<feature type="transmembrane region" description="Helical" evidence="1">
    <location>
        <begin position="106"/>
        <end position="125"/>
    </location>
</feature>
<dbReference type="EMBL" id="KI966406">
    <property type="protein sequence ID" value="EWC48054.1"/>
    <property type="molecule type" value="Genomic_DNA"/>
</dbReference>
<keyword evidence="1" id="KW-0472">Membrane</keyword>
<proteinExistence type="predicted"/>
<reference evidence="2 3" key="1">
    <citation type="submission" date="2013-05" db="EMBL/GenBank/DDBJ databases">
        <title>Drechslerella stenobrocha genome reveals carnivorous origination and mechanical trapping mechanism of predatory fungi.</title>
        <authorList>
            <person name="Liu X."/>
            <person name="Zhang W."/>
            <person name="Liu K."/>
        </authorList>
    </citation>
    <scope>NUCLEOTIDE SEQUENCE [LARGE SCALE GENOMIC DNA]</scope>
    <source>
        <strain evidence="2 3">248</strain>
    </source>
</reference>
<evidence type="ECO:0000313" key="2">
    <source>
        <dbReference type="EMBL" id="EWC48054.1"/>
    </source>
</evidence>
<dbReference type="AlphaFoldDB" id="W7HWY4"/>
<evidence type="ECO:0008006" key="4">
    <source>
        <dbReference type="Google" id="ProtNLM"/>
    </source>
</evidence>
<feature type="transmembrane region" description="Helical" evidence="1">
    <location>
        <begin position="205"/>
        <end position="230"/>
    </location>
</feature>
<feature type="transmembrane region" description="Helical" evidence="1">
    <location>
        <begin position="162"/>
        <end position="184"/>
    </location>
</feature>
<gene>
    <name evidence="2" type="ORF">DRE_02633</name>
</gene>
<feature type="transmembrane region" description="Helical" evidence="1">
    <location>
        <begin position="63"/>
        <end position="86"/>
    </location>
</feature>
<dbReference type="PANTHER" id="PTHR12242">
    <property type="entry name" value="OS02G0130600 PROTEIN-RELATED"/>
    <property type="match status" value="1"/>
</dbReference>
<keyword evidence="3" id="KW-1185">Reference proteome</keyword>
<organism evidence="2 3">
    <name type="scientific">Drechslerella stenobrocha 248</name>
    <dbReference type="NCBI Taxonomy" id="1043628"/>
    <lineage>
        <taxon>Eukaryota</taxon>
        <taxon>Fungi</taxon>
        <taxon>Dikarya</taxon>
        <taxon>Ascomycota</taxon>
        <taxon>Pezizomycotina</taxon>
        <taxon>Orbiliomycetes</taxon>
        <taxon>Orbiliales</taxon>
        <taxon>Orbiliaceae</taxon>
        <taxon>Drechslerella</taxon>
    </lineage>
</organism>
<name>W7HWY4_9PEZI</name>
<dbReference type="Proteomes" id="UP000024837">
    <property type="component" value="Unassembled WGS sequence"/>
</dbReference>
<dbReference type="HOGENOM" id="CLU_062880_0_0_1"/>
<sequence>MPTFYERAHVSPAHPLSRNFTSWLLPTPFFLAYRAIICLYAVLVIVVSNCLRPAQAGPRFSYFTWLTFWGITCYLLVSLAHTFSYWRNGRAWLESWPRWLQFLHGLYYTTVVVLPWTVTAVYWAVLFDRFKSQYGAWNNISVHALNSVIAFLEIVVPRTEPIPWIHIPFIVVILGGYLAVAYITKATQGFYTYAFLDPTRSGAGATAGYCIGVLVATIILFSVVKGFIWLRVWVTERKFGFLGRFSAADAREKVDDGVEVKNSV</sequence>
<dbReference type="GO" id="GO:0016020">
    <property type="term" value="C:membrane"/>
    <property type="evidence" value="ECO:0007669"/>
    <property type="project" value="TreeGrafter"/>
</dbReference>